<protein>
    <submittedName>
        <fullName evidence="1">Uncharacterized protein</fullName>
    </submittedName>
</protein>
<evidence type="ECO:0000313" key="1">
    <source>
        <dbReference type="EMBL" id="KAL3502878.1"/>
    </source>
</evidence>
<evidence type="ECO:0000313" key="2">
    <source>
        <dbReference type="Proteomes" id="UP001630127"/>
    </source>
</evidence>
<name>A0ABD2YBC0_9GENT</name>
<keyword evidence="2" id="KW-1185">Reference proteome</keyword>
<dbReference type="EMBL" id="JBJUIK010000015">
    <property type="protein sequence ID" value="KAL3502878.1"/>
    <property type="molecule type" value="Genomic_DNA"/>
</dbReference>
<organism evidence="1 2">
    <name type="scientific">Cinchona calisaya</name>
    <dbReference type="NCBI Taxonomy" id="153742"/>
    <lineage>
        <taxon>Eukaryota</taxon>
        <taxon>Viridiplantae</taxon>
        <taxon>Streptophyta</taxon>
        <taxon>Embryophyta</taxon>
        <taxon>Tracheophyta</taxon>
        <taxon>Spermatophyta</taxon>
        <taxon>Magnoliopsida</taxon>
        <taxon>eudicotyledons</taxon>
        <taxon>Gunneridae</taxon>
        <taxon>Pentapetalae</taxon>
        <taxon>asterids</taxon>
        <taxon>lamiids</taxon>
        <taxon>Gentianales</taxon>
        <taxon>Rubiaceae</taxon>
        <taxon>Cinchonoideae</taxon>
        <taxon>Cinchoneae</taxon>
        <taxon>Cinchona</taxon>
    </lineage>
</organism>
<gene>
    <name evidence="1" type="ORF">ACH5RR_037327</name>
</gene>
<sequence length="113" mass="13443">MDTRWDTDVEFLAEEFCTLNKLNTMFICFPEVKYQKTFTSSCQSWKVDSLCKFKFVIGRDIKSSASRVPKNTEFDYNQEDRCMRYVNSDVELIPQEVKYWNGPQLFIYTTNPC</sequence>
<dbReference type="AlphaFoldDB" id="A0ABD2YBC0"/>
<proteinExistence type="predicted"/>
<dbReference type="Proteomes" id="UP001630127">
    <property type="component" value="Unassembled WGS sequence"/>
</dbReference>
<accession>A0ABD2YBC0</accession>
<comment type="caution">
    <text evidence="1">The sequence shown here is derived from an EMBL/GenBank/DDBJ whole genome shotgun (WGS) entry which is preliminary data.</text>
</comment>
<reference evidence="1 2" key="1">
    <citation type="submission" date="2024-11" db="EMBL/GenBank/DDBJ databases">
        <title>A near-complete genome assembly of Cinchona calisaya.</title>
        <authorList>
            <person name="Lian D.C."/>
            <person name="Zhao X.W."/>
            <person name="Wei L."/>
        </authorList>
    </citation>
    <scope>NUCLEOTIDE SEQUENCE [LARGE SCALE GENOMIC DNA]</scope>
    <source>
        <tissue evidence="1">Nenye</tissue>
    </source>
</reference>